<sequence length="119" mass="12660">MPDSVATRFIGGSPLAVLIRLVAVSLIVGALMSWLGIDALDLLDDLQRAVGHLYGSGFAALRGLGGTVAAGAAVVLPVWLVLRVLSWRGPQPRLAPDDARRDARPEAPSRWSNPERARD</sequence>
<evidence type="ECO:0000259" key="3">
    <source>
        <dbReference type="Pfam" id="PF20061"/>
    </source>
</evidence>
<keyword evidence="2" id="KW-0812">Transmembrane</keyword>
<dbReference type="Pfam" id="PF20061">
    <property type="entry name" value="DUF6460"/>
    <property type="match status" value="1"/>
</dbReference>
<reference evidence="4 5" key="2">
    <citation type="submission" date="2019-02" db="EMBL/GenBank/DDBJ databases">
        <title>'Lichenibacterium ramalinii' gen. nov. sp. nov., 'Lichenibacterium minor' gen. nov. sp. nov.</title>
        <authorList>
            <person name="Pankratov T."/>
        </authorList>
    </citation>
    <scope>NUCLEOTIDE SEQUENCE [LARGE SCALE GENOMIC DNA]</scope>
    <source>
        <strain evidence="4 5">RmlP026</strain>
    </source>
</reference>
<reference evidence="4 5" key="1">
    <citation type="submission" date="2018-12" db="EMBL/GenBank/DDBJ databases">
        <authorList>
            <person name="Grouzdev D.S."/>
            <person name="Krutkina M.S."/>
        </authorList>
    </citation>
    <scope>NUCLEOTIDE SEQUENCE [LARGE SCALE GENOMIC DNA]</scope>
    <source>
        <strain evidence="4 5">RmlP026</strain>
    </source>
</reference>
<dbReference type="OrthoDB" id="8480887at2"/>
<feature type="transmembrane region" description="Helical" evidence="2">
    <location>
        <begin position="57"/>
        <end position="82"/>
    </location>
</feature>
<protein>
    <recommendedName>
        <fullName evidence="3">DUF6460 domain-containing protein</fullName>
    </recommendedName>
</protein>
<gene>
    <name evidence="4" type="ORF">D3273_14980</name>
</gene>
<dbReference type="InterPro" id="IPR045594">
    <property type="entry name" value="DUF6460"/>
</dbReference>
<dbReference type="Proteomes" id="UP000290759">
    <property type="component" value="Unassembled WGS sequence"/>
</dbReference>
<evidence type="ECO:0000256" key="1">
    <source>
        <dbReference type="SAM" id="MobiDB-lite"/>
    </source>
</evidence>
<keyword evidence="2" id="KW-1133">Transmembrane helix</keyword>
<feature type="transmembrane region" description="Helical" evidence="2">
    <location>
        <begin position="17"/>
        <end position="37"/>
    </location>
</feature>
<organism evidence="4 5">
    <name type="scientific">Lichenibacterium minor</name>
    <dbReference type="NCBI Taxonomy" id="2316528"/>
    <lineage>
        <taxon>Bacteria</taxon>
        <taxon>Pseudomonadati</taxon>
        <taxon>Pseudomonadota</taxon>
        <taxon>Alphaproteobacteria</taxon>
        <taxon>Hyphomicrobiales</taxon>
        <taxon>Lichenihabitantaceae</taxon>
        <taxon>Lichenibacterium</taxon>
    </lineage>
</organism>
<dbReference type="AlphaFoldDB" id="A0A4V1RUH7"/>
<keyword evidence="5" id="KW-1185">Reference proteome</keyword>
<accession>A0A4V1RUH7</accession>
<proteinExistence type="predicted"/>
<evidence type="ECO:0000313" key="4">
    <source>
        <dbReference type="EMBL" id="RYC31194.1"/>
    </source>
</evidence>
<evidence type="ECO:0000256" key="2">
    <source>
        <dbReference type="SAM" id="Phobius"/>
    </source>
</evidence>
<keyword evidence="2" id="KW-0472">Membrane</keyword>
<name>A0A4V1RUH7_9HYPH</name>
<dbReference type="EMBL" id="QYBB01000016">
    <property type="protein sequence ID" value="RYC31194.1"/>
    <property type="molecule type" value="Genomic_DNA"/>
</dbReference>
<feature type="region of interest" description="Disordered" evidence="1">
    <location>
        <begin position="90"/>
        <end position="119"/>
    </location>
</feature>
<dbReference type="RefSeq" id="WP_129227696.1">
    <property type="nucleotide sequence ID" value="NZ_QYBB01000016.1"/>
</dbReference>
<comment type="caution">
    <text evidence="4">The sequence shown here is derived from an EMBL/GenBank/DDBJ whole genome shotgun (WGS) entry which is preliminary data.</text>
</comment>
<evidence type="ECO:0000313" key="5">
    <source>
        <dbReference type="Proteomes" id="UP000290759"/>
    </source>
</evidence>
<feature type="domain" description="DUF6460" evidence="3">
    <location>
        <begin position="53"/>
        <end position="88"/>
    </location>
</feature>
<feature type="compositionally biased region" description="Basic and acidic residues" evidence="1">
    <location>
        <begin position="95"/>
        <end position="119"/>
    </location>
</feature>